<dbReference type="InterPro" id="IPR011057">
    <property type="entry name" value="Mss4-like_sf"/>
</dbReference>
<dbReference type="InterPro" id="IPR006913">
    <property type="entry name" value="CENP-V/GFA"/>
</dbReference>
<name>A0A918P5L2_9NEIS</name>
<dbReference type="EMBL" id="BMYX01000017">
    <property type="protein sequence ID" value="GGY22218.1"/>
    <property type="molecule type" value="Genomic_DNA"/>
</dbReference>
<evidence type="ECO:0000259" key="5">
    <source>
        <dbReference type="PROSITE" id="PS51891"/>
    </source>
</evidence>
<keyword evidence="7" id="KW-1185">Reference proteome</keyword>
<dbReference type="PROSITE" id="PS51891">
    <property type="entry name" value="CENP_V_GFA"/>
    <property type="match status" value="1"/>
</dbReference>
<evidence type="ECO:0000256" key="4">
    <source>
        <dbReference type="ARBA" id="ARBA00023239"/>
    </source>
</evidence>
<comment type="caution">
    <text evidence="6">The sequence shown here is derived from an EMBL/GenBank/DDBJ whole genome shotgun (WGS) entry which is preliminary data.</text>
</comment>
<proteinExistence type="inferred from homology"/>
<dbReference type="RefSeq" id="WP_189535264.1">
    <property type="nucleotide sequence ID" value="NZ_BMYX01000017.1"/>
</dbReference>
<sequence>MRGSCLCGTIEYEVTRLDSPIRHCSCPTCRKAQGTAFSTSARVEMVHFAWVRGSEWLKSFESSPGKRRFFCGLCGSPLIARHEDSNRLMLRVASLDDDPGQVPQSHIWQSLRPPWLVDGPDLKIYPEWDPGHEE</sequence>
<keyword evidence="2" id="KW-0479">Metal-binding</keyword>
<evidence type="ECO:0000256" key="3">
    <source>
        <dbReference type="ARBA" id="ARBA00022833"/>
    </source>
</evidence>
<gene>
    <name evidence="6" type="ORF">GCM10011289_27350</name>
</gene>
<dbReference type="PANTHER" id="PTHR33337:SF40">
    <property type="entry name" value="CENP-V_GFA DOMAIN-CONTAINING PROTEIN-RELATED"/>
    <property type="match status" value="1"/>
</dbReference>
<evidence type="ECO:0000313" key="7">
    <source>
        <dbReference type="Proteomes" id="UP000645257"/>
    </source>
</evidence>
<dbReference type="GO" id="GO:0046872">
    <property type="term" value="F:metal ion binding"/>
    <property type="evidence" value="ECO:0007669"/>
    <property type="project" value="UniProtKB-KW"/>
</dbReference>
<comment type="similarity">
    <text evidence="1">Belongs to the Gfa family.</text>
</comment>
<dbReference type="PANTHER" id="PTHR33337">
    <property type="entry name" value="GFA DOMAIN-CONTAINING PROTEIN"/>
    <property type="match status" value="1"/>
</dbReference>
<feature type="domain" description="CENP-V/GFA" evidence="5">
    <location>
        <begin position="1"/>
        <end position="109"/>
    </location>
</feature>
<dbReference type="Proteomes" id="UP000645257">
    <property type="component" value="Unassembled WGS sequence"/>
</dbReference>
<dbReference type="AlphaFoldDB" id="A0A918P5L2"/>
<dbReference type="GO" id="GO:0016846">
    <property type="term" value="F:carbon-sulfur lyase activity"/>
    <property type="evidence" value="ECO:0007669"/>
    <property type="project" value="InterPro"/>
</dbReference>
<keyword evidence="3" id="KW-0862">Zinc</keyword>
<evidence type="ECO:0000256" key="2">
    <source>
        <dbReference type="ARBA" id="ARBA00022723"/>
    </source>
</evidence>
<dbReference type="Pfam" id="PF04828">
    <property type="entry name" value="GFA"/>
    <property type="match status" value="1"/>
</dbReference>
<evidence type="ECO:0000313" key="6">
    <source>
        <dbReference type="EMBL" id="GGY22218.1"/>
    </source>
</evidence>
<dbReference type="Gene3D" id="3.90.1590.10">
    <property type="entry name" value="glutathione-dependent formaldehyde- activating enzyme (gfa)"/>
    <property type="match status" value="1"/>
</dbReference>
<reference evidence="6" key="2">
    <citation type="submission" date="2020-09" db="EMBL/GenBank/DDBJ databases">
        <authorList>
            <person name="Sun Q."/>
            <person name="Kim S."/>
        </authorList>
    </citation>
    <scope>NUCLEOTIDE SEQUENCE</scope>
    <source>
        <strain evidence="6">KCTC 32182</strain>
    </source>
</reference>
<evidence type="ECO:0000256" key="1">
    <source>
        <dbReference type="ARBA" id="ARBA00005495"/>
    </source>
</evidence>
<reference evidence="6" key="1">
    <citation type="journal article" date="2014" name="Int. J. Syst. Evol. Microbiol.">
        <title>Complete genome sequence of Corynebacterium casei LMG S-19264T (=DSM 44701T), isolated from a smear-ripened cheese.</title>
        <authorList>
            <consortium name="US DOE Joint Genome Institute (JGI-PGF)"/>
            <person name="Walter F."/>
            <person name="Albersmeier A."/>
            <person name="Kalinowski J."/>
            <person name="Ruckert C."/>
        </authorList>
    </citation>
    <scope>NUCLEOTIDE SEQUENCE</scope>
    <source>
        <strain evidence="6">KCTC 32182</strain>
    </source>
</reference>
<dbReference type="SUPFAM" id="SSF51316">
    <property type="entry name" value="Mss4-like"/>
    <property type="match status" value="1"/>
</dbReference>
<organism evidence="6 7">
    <name type="scientific">Paludibacterium paludis</name>
    <dbReference type="NCBI Taxonomy" id="1225769"/>
    <lineage>
        <taxon>Bacteria</taxon>
        <taxon>Pseudomonadati</taxon>
        <taxon>Pseudomonadota</taxon>
        <taxon>Betaproteobacteria</taxon>
        <taxon>Neisseriales</taxon>
        <taxon>Chromobacteriaceae</taxon>
        <taxon>Paludibacterium</taxon>
    </lineage>
</organism>
<protein>
    <submittedName>
        <fullName evidence="6">Aldehyde-activating protein</fullName>
    </submittedName>
</protein>
<keyword evidence="4" id="KW-0456">Lyase</keyword>
<accession>A0A918P5L2</accession>